<gene>
    <name evidence="2" type="ORF">ACFQGD_02460</name>
</gene>
<reference evidence="3" key="1">
    <citation type="journal article" date="2019" name="Int. J. Syst. Evol. Microbiol.">
        <title>The Global Catalogue of Microorganisms (GCM) 10K type strain sequencing project: providing services to taxonomists for standard genome sequencing and annotation.</title>
        <authorList>
            <consortium name="The Broad Institute Genomics Platform"/>
            <consortium name="The Broad Institute Genome Sequencing Center for Infectious Disease"/>
            <person name="Wu L."/>
            <person name="Ma J."/>
        </authorList>
    </citation>
    <scope>NUCLEOTIDE SEQUENCE [LARGE SCALE GENOMIC DNA]</scope>
    <source>
        <strain evidence="3">KCTC 32255</strain>
    </source>
</reference>
<keyword evidence="3" id="KW-1185">Reference proteome</keyword>
<evidence type="ECO:0000256" key="1">
    <source>
        <dbReference type="SAM" id="MobiDB-lite"/>
    </source>
</evidence>
<dbReference type="EMBL" id="JBHSXX010000001">
    <property type="protein sequence ID" value="MFC6866001.1"/>
    <property type="molecule type" value="Genomic_DNA"/>
</dbReference>
<proteinExistence type="predicted"/>
<accession>A0ABW2BSR1</accession>
<evidence type="ECO:0000313" key="3">
    <source>
        <dbReference type="Proteomes" id="UP001596337"/>
    </source>
</evidence>
<name>A0ABW2BSR1_9PSEU</name>
<dbReference type="RefSeq" id="WP_345406780.1">
    <property type="nucleotide sequence ID" value="NZ_BAABLA010000123.1"/>
</dbReference>
<protein>
    <recommendedName>
        <fullName evidence="4">Lsr2 protein</fullName>
    </recommendedName>
</protein>
<organism evidence="2 3">
    <name type="scientific">Haloechinothrix salitolerans</name>
    <dbReference type="NCBI Taxonomy" id="926830"/>
    <lineage>
        <taxon>Bacteria</taxon>
        <taxon>Bacillati</taxon>
        <taxon>Actinomycetota</taxon>
        <taxon>Actinomycetes</taxon>
        <taxon>Pseudonocardiales</taxon>
        <taxon>Pseudonocardiaceae</taxon>
        <taxon>Haloechinothrix</taxon>
    </lineage>
</organism>
<evidence type="ECO:0000313" key="2">
    <source>
        <dbReference type="EMBL" id="MFC6866001.1"/>
    </source>
</evidence>
<comment type="caution">
    <text evidence="2">The sequence shown here is derived from an EMBL/GenBank/DDBJ whole genome shotgun (WGS) entry which is preliminary data.</text>
</comment>
<sequence>MSRIAHVTLPAAHYLAAHGPEWVWRGVFGDDTTRLTGVPAGQDAPACVALYVCEDIDPRHGVTAYLDPADAHDVAGAVLAAAHAATSNDPGSAGRTAKNDPTEPGLPGSSEHSTGRRPTVRANNTFVGGRLGVRCRLTRRDRVSYTPRELNRLITSVTAREIAGRLRQRADWHREAAHTVRAHHPDVAGWHRDEAAALDALANHEEVQR</sequence>
<dbReference type="Proteomes" id="UP001596337">
    <property type="component" value="Unassembled WGS sequence"/>
</dbReference>
<evidence type="ECO:0008006" key="4">
    <source>
        <dbReference type="Google" id="ProtNLM"/>
    </source>
</evidence>
<feature type="region of interest" description="Disordered" evidence="1">
    <location>
        <begin position="85"/>
        <end position="122"/>
    </location>
</feature>